<evidence type="ECO:0000256" key="8">
    <source>
        <dbReference type="ARBA" id="ARBA00022889"/>
    </source>
</evidence>
<evidence type="ECO:0000256" key="6">
    <source>
        <dbReference type="ARBA" id="ARBA00022729"/>
    </source>
</evidence>
<feature type="domain" description="BPTI/Kunitz inhibitor" evidence="14">
    <location>
        <begin position="628"/>
        <end position="678"/>
    </location>
</feature>
<evidence type="ECO:0000259" key="14">
    <source>
        <dbReference type="PROSITE" id="PS50279"/>
    </source>
</evidence>
<evidence type="ECO:0000256" key="13">
    <source>
        <dbReference type="SAM" id="SignalP"/>
    </source>
</evidence>
<dbReference type="Pfam" id="PF00014">
    <property type="entry name" value="Kunitz_BPTI"/>
    <property type="match status" value="1"/>
</dbReference>
<dbReference type="PROSITE" id="PS00280">
    <property type="entry name" value="BPTI_KUNITZ_1"/>
    <property type="match status" value="1"/>
</dbReference>
<dbReference type="InterPro" id="IPR002861">
    <property type="entry name" value="Reeler_dom"/>
</dbReference>
<keyword evidence="4" id="KW-0272">Extracellular matrix</keyword>
<evidence type="ECO:0000256" key="12">
    <source>
        <dbReference type="SAM" id="MobiDB-lite"/>
    </source>
</evidence>
<dbReference type="PROSITE" id="PS50279">
    <property type="entry name" value="BPTI_KUNITZ_2"/>
    <property type="match status" value="1"/>
</dbReference>
<dbReference type="GO" id="GO:0046872">
    <property type="term" value="F:metal ion binding"/>
    <property type="evidence" value="ECO:0007669"/>
    <property type="project" value="UniProtKB-KW"/>
</dbReference>
<dbReference type="Pfam" id="PF00090">
    <property type="entry name" value="TSP_1"/>
    <property type="match status" value="2"/>
</dbReference>
<dbReference type="GO" id="GO:0007155">
    <property type="term" value="P:cell adhesion"/>
    <property type="evidence" value="ECO:0007669"/>
    <property type="project" value="UniProtKB-KW"/>
</dbReference>
<evidence type="ECO:0000259" key="16">
    <source>
        <dbReference type="PROSITE" id="PS51020"/>
    </source>
</evidence>
<dbReference type="SUPFAM" id="SSF82895">
    <property type="entry name" value="TSP-1 type 1 repeat"/>
    <property type="match status" value="5"/>
</dbReference>
<dbReference type="InterPro" id="IPR002223">
    <property type="entry name" value="Kunitz_BPTI"/>
</dbReference>
<dbReference type="AlphaFoldDB" id="A0A0P4W243"/>
<evidence type="ECO:0000256" key="3">
    <source>
        <dbReference type="ARBA" id="ARBA00022525"/>
    </source>
</evidence>
<dbReference type="PRINTS" id="PR00759">
    <property type="entry name" value="BASICPTASE"/>
</dbReference>
<evidence type="ECO:0000256" key="11">
    <source>
        <dbReference type="ARBA" id="ARBA00030964"/>
    </source>
</evidence>
<organism evidence="17">
    <name type="scientific">Scylla olivacea</name>
    <name type="common">Orange mud crab</name>
    <name type="synonym">Cancer olivacea</name>
    <dbReference type="NCBI Taxonomy" id="85551"/>
    <lineage>
        <taxon>Eukaryota</taxon>
        <taxon>Metazoa</taxon>
        <taxon>Ecdysozoa</taxon>
        <taxon>Arthropoda</taxon>
        <taxon>Crustacea</taxon>
        <taxon>Multicrustacea</taxon>
        <taxon>Malacostraca</taxon>
        <taxon>Eumalacostraca</taxon>
        <taxon>Eucarida</taxon>
        <taxon>Decapoda</taxon>
        <taxon>Pleocyemata</taxon>
        <taxon>Brachyura</taxon>
        <taxon>Eubrachyura</taxon>
        <taxon>Portunoidea</taxon>
        <taxon>Portunidae</taxon>
        <taxon>Portuninae</taxon>
        <taxon>Scylla</taxon>
    </lineage>
</organism>
<keyword evidence="10" id="KW-0325">Glycoprotein</keyword>
<evidence type="ECO:0000256" key="9">
    <source>
        <dbReference type="ARBA" id="ARBA00023157"/>
    </source>
</evidence>
<feature type="domain" description="Reelin" evidence="15">
    <location>
        <begin position="10"/>
        <end position="181"/>
    </location>
</feature>
<evidence type="ECO:0000256" key="4">
    <source>
        <dbReference type="ARBA" id="ARBA00022530"/>
    </source>
</evidence>
<evidence type="ECO:0000259" key="15">
    <source>
        <dbReference type="PROSITE" id="PS51019"/>
    </source>
</evidence>
<dbReference type="GO" id="GO:0004867">
    <property type="term" value="F:serine-type endopeptidase inhibitor activity"/>
    <property type="evidence" value="ECO:0007669"/>
    <property type="project" value="InterPro"/>
</dbReference>
<dbReference type="EMBL" id="GDRN01090812">
    <property type="protein sequence ID" value="JAI60407.1"/>
    <property type="molecule type" value="Transcribed_RNA"/>
</dbReference>
<dbReference type="FunFam" id="2.60.40.2130:FF:000002">
    <property type="entry name" value="Putative Spondin-1"/>
    <property type="match status" value="1"/>
</dbReference>
<dbReference type="PROSITE" id="PS51019">
    <property type="entry name" value="REELIN"/>
    <property type="match status" value="1"/>
</dbReference>
<name>A0A0P4W243_SCYOL</name>
<feature type="region of interest" description="Disordered" evidence="12">
    <location>
        <begin position="685"/>
        <end position="716"/>
    </location>
</feature>
<dbReference type="NCBIfam" id="NF038123">
    <property type="entry name" value="NF038123_dom"/>
    <property type="match status" value="1"/>
</dbReference>
<feature type="compositionally biased region" description="Pro residues" evidence="12">
    <location>
        <begin position="689"/>
        <end position="700"/>
    </location>
</feature>
<dbReference type="Gene3D" id="2.60.40.4060">
    <property type="entry name" value="Reeler domain"/>
    <property type="match status" value="1"/>
</dbReference>
<evidence type="ECO:0000256" key="5">
    <source>
        <dbReference type="ARBA" id="ARBA00022723"/>
    </source>
</evidence>
<dbReference type="InterPro" id="IPR038678">
    <property type="entry name" value="Spondin_N_sf"/>
</dbReference>
<feature type="chain" id="PRO_5006070258" description="Spondin-1" evidence="13">
    <location>
        <begin position="21"/>
        <end position="951"/>
    </location>
</feature>
<dbReference type="InterPro" id="IPR036880">
    <property type="entry name" value="Kunitz_BPTI_sf"/>
</dbReference>
<dbReference type="SMART" id="SM00209">
    <property type="entry name" value="TSP1"/>
    <property type="match status" value="5"/>
</dbReference>
<evidence type="ECO:0000256" key="1">
    <source>
        <dbReference type="ARBA" id="ARBA00004498"/>
    </source>
</evidence>
<keyword evidence="7" id="KW-0677">Repeat</keyword>
<dbReference type="PROSITE" id="PS51020">
    <property type="entry name" value="SPONDIN"/>
    <property type="match status" value="1"/>
</dbReference>
<keyword evidence="5" id="KW-0479">Metal-binding</keyword>
<dbReference type="Gene3D" id="4.10.410.10">
    <property type="entry name" value="Pancreatic trypsin inhibitor Kunitz domain"/>
    <property type="match status" value="1"/>
</dbReference>
<dbReference type="InterPro" id="IPR009465">
    <property type="entry name" value="Spondin_N"/>
</dbReference>
<dbReference type="SUPFAM" id="SSF57362">
    <property type="entry name" value="BPTI-like"/>
    <property type="match status" value="1"/>
</dbReference>
<sequence length="951" mass="107352">MRWALVSLVAACLWAASVRAQSSTCNRAPLGTNAPKTPGSNNFTIKISGNPAKYVPGDVYTVSLLGWRQEYSVKKFTGFLLLVEPSRVPRDVYGPQSVGMFQLYGDALTLYSEDCPNAITQSSSAPKSEIQVLWTAPPAGSGCVIFRATVVEARDVWYMDDGGLTKELCEEEQDNPDMQPTIIDPCCACDEAKYEVTFEGLWSRHTHPKDFPNNEWLTHFSDIIGASHSKDYMVWEYGKEASDGLQQVAEWGSTRRLESELKRQSNHIRTIIKARGLWYPNVNGKTFAVFRVDNRHHLMSLVSMLGPTPDWIVGVSALELCLANCSWVTHKTLNLYPYDAGTDSGVTYDSASVATLPKGKIRRITSTFPNDPASPFYDPTGKPMKPLAKLTITRQRVYEKSCSDTDILRIDEPEFEVSDEDADRPECAVSEWSQFSPCSVSCGKGLRSRTRNYLMPQKAQMMMCKRQLEENEMCAADLLYCADSPDGAFGLAPDFDPRICTVSEWSPWTPCSVTCGKGHRMRSRRYLDRMGRKKCDTELVGKEMCVVAEAPTCDYDNAEVISEDCAVTPWTEFTQCSTTCGKGVTARTRSYLVPSADHSHCNVDLRDERECMAHRSVCFDPSEAEEVCMLEKEVGPCRGYFPRWYYDTTHQRCMQFTFGGCRGNRNNFEEYEQCTKLCEVNKAPGGHGNPPPNNPRPPPSRSRLRSQPDDRGQRVDCKVTDWSSWSQCSATCGDAIKEKHRRIVEQNRNGGRRCPRRLVKKRDCKVPECPTDNFSGLLPMSQRRETEPTATTTPPPVPHQPETESVPLPSFDPDEEYISPSLYNPHVGPSYLTDDDHDHHEHEDVENCVLSEWGPWSPCTHSCGPEALQQRSRLVVMEARNGGTPCGDTRQRRYCTLPPCPRPRYCLAPLLLLFVLDTIFFSAFCSPPRQQVILCVFHRIEHFPWLEWRRP</sequence>
<dbReference type="InterPro" id="IPR042307">
    <property type="entry name" value="Reeler_sf"/>
</dbReference>
<keyword evidence="3" id="KW-0964">Secreted</keyword>
<keyword evidence="6 13" id="KW-0732">Signal</keyword>
<accession>A0A0P4W243</accession>
<dbReference type="FunFam" id="4.10.410.10:FF:000006">
    <property type="entry name" value="Serine peptidase inhibitor, Kunitz type 1"/>
    <property type="match status" value="1"/>
</dbReference>
<feature type="domain" description="Spondin" evidence="16">
    <location>
        <begin position="182"/>
        <end position="372"/>
    </location>
</feature>
<feature type="region of interest" description="Disordered" evidence="12">
    <location>
        <begin position="775"/>
        <end position="823"/>
    </location>
</feature>
<dbReference type="Pfam" id="PF06468">
    <property type="entry name" value="Spond_N"/>
    <property type="match status" value="1"/>
</dbReference>
<feature type="compositionally biased region" description="Basic and acidic residues" evidence="12">
    <location>
        <begin position="706"/>
        <end position="716"/>
    </location>
</feature>
<dbReference type="CDD" id="cd08544">
    <property type="entry name" value="Reeler"/>
    <property type="match status" value="1"/>
</dbReference>
<comment type="subcellular location">
    <subcellularLocation>
        <location evidence="1">Secreted</location>
        <location evidence="1">Extracellular space</location>
        <location evidence="1">Extracellular matrix</location>
    </subcellularLocation>
</comment>
<dbReference type="SMART" id="SM00131">
    <property type="entry name" value="KU"/>
    <property type="match status" value="1"/>
</dbReference>
<keyword evidence="9" id="KW-1015">Disulfide bond</keyword>
<dbReference type="PANTHER" id="PTHR11311">
    <property type="entry name" value="SPONDIN"/>
    <property type="match status" value="1"/>
</dbReference>
<evidence type="ECO:0000256" key="10">
    <source>
        <dbReference type="ARBA" id="ARBA00023180"/>
    </source>
</evidence>
<evidence type="ECO:0000313" key="17">
    <source>
        <dbReference type="EMBL" id="JAI60407.1"/>
    </source>
</evidence>
<dbReference type="PROSITE" id="PS50092">
    <property type="entry name" value="TSP1"/>
    <property type="match status" value="5"/>
</dbReference>
<reference evidence="17" key="1">
    <citation type="submission" date="2015-09" db="EMBL/GenBank/DDBJ databases">
        <title>Scylla olivacea transcriptome.</title>
        <authorList>
            <person name="Ikhwanuddin M."/>
        </authorList>
    </citation>
    <scope>NUCLEOTIDE SEQUENCE</scope>
</reference>
<dbReference type="InterPro" id="IPR051418">
    <property type="entry name" value="Spondin/Thrombospondin_T1"/>
</dbReference>
<dbReference type="InterPro" id="IPR044004">
    <property type="entry name" value="TSP1_spondin_dom"/>
</dbReference>
<proteinExistence type="predicted"/>
<dbReference type="Pfam" id="PF19028">
    <property type="entry name" value="TSP1_spondin"/>
    <property type="match status" value="3"/>
</dbReference>
<dbReference type="PANTHER" id="PTHR11311:SF16">
    <property type="entry name" value="SPONDIN-1"/>
    <property type="match status" value="1"/>
</dbReference>
<dbReference type="Gene3D" id="2.20.100.10">
    <property type="entry name" value="Thrombospondin type-1 (TSP1) repeat"/>
    <property type="match status" value="5"/>
</dbReference>
<dbReference type="InterPro" id="IPR020901">
    <property type="entry name" value="Prtase_inh_Kunz-CS"/>
</dbReference>
<dbReference type="Gene3D" id="2.60.40.2130">
    <property type="entry name" value="F-spondin domain"/>
    <property type="match status" value="1"/>
</dbReference>
<feature type="signal peptide" evidence="13">
    <location>
        <begin position="1"/>
        <end position="20"/>
    </location>
</feature>
<protein>
    <recommendedName>
        <fullName evidence="2">Spondin-1</fullName>
    </recommendedName>
    <alternativeName>
        <fullName evidence="11">F-spondin</fullName>
    </alternativeName>
</protein>
<dbReference type="InterPro" id="IPR036383">
    <property type="entry name" value="TSP1_rpt_sf"/>
</dbReference>
<dbReference type="GO" id="GO:0031012">
    <property type="term" value="C:extracellular matrix"/>
    <property type="evidence" value="ECO:0007669"/>
    <property type="project" value="TreeGrafter"/>
</dbReference>
<dbReference type="Pfam" id="PF02014">
    <property type="entry name" value="Reeler"/>
    <property type="match status" value="1"/>
</dbReference>
<keyword evidence="8" id="KW-0130">Cell adhesion</keyword>
<evidence type="ECO:0000256" key="2">
    <source>
        <dbReference type="ARBA" id="ARBA00019594"/>
    </source>
</evidence>
<evidence type="ECO:0000256" key="7">
    <source>
        <dbReference type="ARBA" id="ARBA00022737"/>
    </source>
</evidence>
<dbReference type="InterPro" id="IPR000884">
    <property type="entry name" value="TSP1_rpt"/>
</dbReference>